<feature type="coiled-coil region" evidence="2">
    <location>
        <begin position="125"/>
        <end position="159"/>
    </location>
</feature>
<keyword evidence="2" id="KW-0175">Coiled coil</keyword>
<dbReference type="SMART" id="SM00186">
    <property type="entry name" value="FBG"/>
    <property type="match status" value="1"/>
</dbReference>
<evidence type="ECO:0000259" key="4">
    <source>
        <dbReference type="PROSITE" id="PS51406"/>
    </source>
</evidence>
<keyword evidence="1" id="KW-1015">Disulfide bond</keyword>
<dbReference type="OrthoDB" id="6145874at2759"/>
<dbReference type="PROSITE" id="PS51406">
    <property type="entry name" value="FIBRINOGEN_C_2"/>
    <property type="match status" value="1"/>
</dbReference>
<dbReference type="CTD" id="565637"/>
<dbReference type="KEGG" id="cmk:103176989"/>
<dbReference type="SUPFAM" id="SSF56496">
    <property type="entry name" value="Fibrinogen C-terminal domain-like"/>
    <property type="match status" value="1"/>
</dbReference>
<dbReference type="InterPro" id="IPR020837">
    <property type="entry name" value="Fibrinogen_CS"/>
</dbReference>
<organism evidence="5">
    <name type="scientific">Callorhinchus milii</name>
    <name type="common">Ghost shark</name>
    <dbReference type="NCBI Taxonomy" id="7868"/>
    <lineage>
        <taxon>Eukaryota</taxon>
        <taxon>Metazoa</taxon>
        <taxon>Chordata</taxon>
        <taxon>Craniata</taxon>
        <taxon>Vertebrata</taxon>
        <taxon>Chondrichthyes</taxon>
        <taxon>Holocephali</taxon>
        <taxon>Chimaeriformes</taxon>
        <taxon>Callorhinchidae</taxon>
        <taxon>Callorhinchus</taxon>
    </lineage>
</organism>
<dbReference type="GeneID" id="103176989"/>
<reference evidence="7" key="1">
    <citation type="journal article" date="2006" name="Science">
        <title>Ancient noncoding elements conserved in the human genome.</title>
        <authorList>
            <person name="Venkatesh B."/>
            <person name="Kirkness E.F."/>
            <person name="Loh Y.H."/>
            <person name="Halpern A.L."/>
            <person name="Lee A.P."/>
            <person name="Johnson J."/>
            <person name="Dandona N."/>
            <person name="Viswanathan L.D."/>
            <person name="Tay A."/>
            <person name="Venter J.C."/>
            <person name="Strausberg R.L."/>
            <person name="Brenner S."/>
        </authorList>
    </citation>
    <scope>NUCLEOTIDE SEQUENCE [LARGE SCALE GENOMIC DNA]</scope>
</reference>
<dbReference type="OMA" id="MQRDCAD"/>
<feature type="chain" id="PRO_5044739532" evidence="3">
    <location>
        <begin position="24"/>
        <end position="430"/>
    </location>
</feature>
<dbReference type="PANTHER" id="PTHR19143">
    <property type="entry name" value="FIBRINOGEN/TENASCIN/ANGIOPOEITIN"/>
    <property type="match status" value="1"/>
</dbReference>
<dbReference type="EMBL" id="JW866577">
    <property type="protein sequence ID" value="AFO99094.1"/>
    <property type="molecule type" value="mRNA"/>
</dbReference>
<dbReference type="RefSeq" id="XP_007889090.1">
    <property type="nucleotide sequence ID" value="XM_007890899.2"/>
</dbReference>
<dbReference type="InterPro" id="IPR002181">
    <property type="entry name" value="Fibrinogen_a/b/g_C_dom"/>
</dbReference>
<dbReference type="PANTHER" id="PTHR19143:SF189">
    <property type="entry name" value="FIBROLEUKIN"/>
    <property type="match status" value="1"/>
</dbReference>
<reference evidence="6" key="4">
    <citation type="submission" date="2025-05" db="UniProtKB">
        <authorList>
            <consortium name="Ensembl"/>
        </authorList>
    </citation>
    <scope>IDENTIFICATION</scope>
</reference>
<keyword evidence="7" id="KW-1185">Reference proteome</keyword>
<dbReference type="Ensembl" id="ENSCMIT00000035162.1">
    <property type="protein sequence ID" value="ENSCMIP00000034642.1"/>
    <property type="gene ID" value="ENSCMIG00000014686.1"/>
</dbReference>
<dbReference type="InterPro" id="IPR036056">
    <property type="entry name" value="Fibrinogen-like_C"/>
</dbReference>
<evidence type="ECO:0000256" key="3">
    <source>
        <dbReference type="SAM" id="SignalP"/>
    </source>
</evidence>
<proteinExistence type="evidence at transcript level"/>
<accession>V9KKV3</accession>
<dbReference type="Pfam" id="PF00147">
    <property type="entry name" value="Fibrinogen_C"/>
    <property type="match status" value="1"/>
</dbReference>
<dbReference type="NCBIfam" id="NF040941">
    <property type="entry name" value="GGGWT_bact"/>
    <property type="match status" value="1"/>
</dbReference>
<evidence type="ECO:0000313" key="7">
    <source>
        <dbReference type="Proteomes" id="UP000314986"/>
    </source>
</evidence>
<dbReference type="PROSITE" id="PS00514">
    <property type="entry name" value="FIBRINOGEN_C_1"/>
    <property type="match status" value="1"/>
</dbReference>
<gene>
    <name evidence="6" type="primary">fgl2a</name>
</gene>
<protein>
    <submittedName>
        <fullName evidence="5 6">Fibrinogen-like 2</fullName>
    </submittedName>
</protein>
<evidence type="ECO:0000256" key="1">
    <source>
        <dbReference type="ARBA" id="ARBA00023157"/>
    </source>
</evidence>
<dbReference type="InterPro" id="IPR050373">
    <property type="entry name" value="Fibrinogen_C-term_domain"/>
</dbReference>
<dbReference type="STRING" id="7868.ENSCMIP00000034642"/>
<evidence type="ECO:0000313" key="6">
    <source>
        <dbReference type="Ensembl" id="ENSCMIP00000034642.1"/>
    </source>
</evidence>
<dbReference type="GO" id="GO:0005615">
    <property type="term" value="C:extracellular space"/>
    <property type="evidence" value="ECO:0007669"/>
    <property type="project" value="TreeGrafter"/>
</dbReference>
<evidence type="ECO:0000256" key="2">
    <source>
        <dbReference type="SAM" id="Coils"/>
    </source>
</evidence>
<feature type="signal peptide" evidence="3">
    <location>
        <begin position="1"/>
        <end position="23"/>
    </location>
</feature>
<keyword evidence="3" id="KW-0732">Signal</keyword>
<dbReference type="InterPro" id="IPR014716">
    <property type="entry name" value="Fibrinogen_a/b/g_C_1"/>
</dbReference>
<evidence type="ECO:0000313" key="5">
    <source>
        <dbReference type="EMBL" id="AFO99094.1"/>
    </source>
</evidence>
<dbReference type="Gene3D" id="3.90.215.10">
    <property type="entry name" value="Gamma Fibrinogen, chain A, domain 1"/>
    <property type="match status" value="1"/>
</dbReference>
<name>V9KKV3_CALMI</name>
<dbReference type="AlphaFoldDB" id="V9KKV3"/>
<dbReference type="CDD" id="cd00087">
    <property type="entry name" value="FReD"/>
    <property type="match status" value="1"/>
</dbReference>
<reference evidence="5 7" key="3">
    <citation type="journal article" date="2014" name="Nature">
        <title>Elephant shark genome provides unique insights into gnathostome evolution.</title>
        <authorList>
            <consortium name="International Elephant Shark Genome Sequencing Consortium"/>
            <person name="Venkatesh B."/>
            <person name="Lee A.P."/>
            <person name="Ravi V."/>
            <person name="Maurya A.K."/>
            <person name="Lian M.M."/>
            <person name="Swann J.B."/>
            <person name="Ohta Y."/>
            <person name="Flajnik M.F."/>
            <person name="Sutoh Y."/>
            <person name="Kasahara M."/>
            <person name="Hoon S."/>
            <person name="Gangu V."/>
            <person name="Roy S.W."/>
            <person name="Irimia M."/>
            <person name="Korzh V."/>
            <person name="Kondrychyn I."/>
            <person name="Lim Z.W."/>
            <person name="Tay B.H."/>
            <person name="Tohari S."/>
            <person name="Kong K.W."/>
            <person name="Ho S."/>
            <person name="Lorente-Galdos B."/>
            <person name="Quilez J."/>
            <person name="Marques-Bonet T."/>
            <person name="Raney B.J."/>
            <person name="Ingham P.W."/>
            <person name="Tay A."/>
            <person name="Hillier L.W."/>
            <person name="Minx P."/>
            <person name="Boehm T."/>
            <person name="Wilson R.K."/>
            <person name="Brenner S."/>
            <person name="Warren W.C."/>
        </authorList>
    </citation>
    <scope>NUCLEOTIDE SEQUENCE</scope>
    <source>
        <tissue evidence="5">Spleen</tissue>
    </source>
</reference>
<dbReference type="GeneTree" id="ENSGT00940000157946"/>
<dbReference type="Proteomes" id="UP000314986">
    <property type="component" value="Unassembled WGS sequence"/>
</dbReference>
<feature type="domain" description="Fibrinogen C-terminal" evidence="4">
    <location>
        <begin position="195"/>
        <end position="426"/>
    </location>
</feature>
<sequence>MKTALVFLNVGLIVCIEKPLGYGISSFKKTENKVNGACSIKLKPAECSEDKNCGYQVNLPPLTIQLPKQSKLLEKTVKNLNSLTATVNKMKNKWMGEKKKKITIDSEVADSSEVNDSGLENDDRIKVLEEKVTKLVVSLRNAKNQIKVLQGRLEGMSDLNLDNMMIYINHELSKINSTVNRLNNKCFTTCAAASQPIEQRFQDCSGYYYRGYRQSGIYKIAPGFNEEFPVYCDMQILGGGWTVLQARKDMSVSFNRSWEDYKKGFGNLSTSFWLGNDKIHLLTRSRNMTLRIELEDWEGIKEFAKYDQFHIANESQFYRLTIKGYFGTAGDAMHYSKHYNHDQRYFTTRDKDNDRYPSGNCGAYYASGWWFDACMSANLNGKYYRKSYKGIRNGIFWGTWNTPKIETLNGYRHAFKSVRMLVRPIAFVEL</sequence>
<reference evidence="7" key="2">
    <citation type="journal article" date="2007" name="PLoS Biol.">
        <title>Survey sequencing and comparative analysis of the elephant shark (Callorhinchus milii) genome.</title>
        <authorList>
            <person name="Venkatesh B."/>
            <person name="Kirkness E.F."/>
            <person name="Loh Y.H."/>
            <person name="Halpern A.L."/>
            <person name="Lee A.P."/>
            <person name="Johnson J."/>
            <person name="Dandona N."/>
            <person name="Viswanathan L.D."/>
            <person name="Tay A."/>
            <person name="Venter J.C."/>
            <person name="Strausberg R.L."/>
            <person name="Brenner S."/>
        </authorList>
    </citation>
    <scope>NUCLEOTIDE SEQUENCE [LARGE SCALE GENOMIC DNA]</scope>
</reference>